<dbReference type="Proteomes" id="UP001054821">
    <property type="component" value="Chromosome 6"/>
</dbReference>
<gene>
    <name evidence="2" type="ORF">L3X38_031031</name>
</gene>
<accession>A0AAD4VBB1</accession>
<proteinExistence type="predicted"/>
<dbReference type="AlphaFoldDB" id="A0AAD4VBB1"/>
<name>A0AAD4VBB1_PRUDU</name>
<evidence type="ECO:0000256" key="1">
    <source>
        <dbReference type="SAM" id="MobiDB-lite"/>
    </source>
</evidence>
<evidence type="ECO:0000313" key="2">
    <source>
        <dbReference type="EMBL" id="KAI5321959.1"/>
    </source>
</evidence>
<protein>
    <submittedName>
        <fullName evidence="2">Uncharacterized protein</fullName>
    </submittedName>
</protein>
<organism evidence="2 3">
    <name type="scientific">Prunus dulcis</name>
    <name type="common">Almond</name>
    <name type="synonym">Amygdalus dulcis</name>
    <dbReference type="NCBI Taxonomy" id="3755"/>
    <lineage>
        <taxon>Eukaryota</taxon>
        <taxon>Viridiplantae</taxon>
        <taxon>Streptophyta</taxon>
        <taxon>Embryophyta</taxon>
        <taxon>Tracheophyta</taxon>
        <taxon>Spermatophyta</taxon>
        <taxon>Magnoliopsida</taxon>
        <taxon>eudicotyledons</taxon>
        <taxon>Gunneridae</taxon>
        <taxon>Pentapetalae</taxon>
        <taxon>rosids</taxon>
        <taxon>fabids</taxon>
        <taxon>Rosales</taxon>
        <taxon>Rosaceae</taxon>
        <taxon>Amygdaloideae</taxon>
        <taxon>Amygdaleae</taxon>
        <taxon>Prunus</taxon>
    </lineage>
</organism>
<evidence type="ECO:0000313" key="3">
    <source>
        <dbReference type="Proteomes" id="UP001054821"/>
    </source>
</evidence>
<feature type="region of interest" description="Disordered" evidence="1">
    <location>
        <begin position="57"/>
        <end position="98"/>
    </location>
</feature>
<reference evidence="2 3" key="1">
    <citation type="journal article" date="2022" name="G3 (Bethesda)">
        <title>Whole-genome sequence and methylome profiling of the almond [Prunus dulcis (Mill.) D.A. Webb] cultivar 'Nonpareil'.</title>
        <authorList>
            <person name="D'Amico-Willman K.M."/>
            <person name="Ouma W.Z."/>
            <person name="Meulia T."/>
            <person name="Sideli G.M."/>
            <person name="Gradziel T.M."/>
            <person name="Fresnedo-Ramirez J."/>
        </authorList>
    </citation>
    <scope>NUCLEOTIDE SEQUENCE [LARGE SCALE GENOMIC DNA]</scope>
    <source>
        <strain evidence="2">Clone GOH B32 T37-40</strain>
    </source>
</reference>
<comment type="caution">
    <text evidence="2">The sequence shown here is derived from an EMBL/GenBank/DDBJ whole genome shotgun (WGS) entry which is preliminary data.</text>
</comment>
<dbReference type="EMBL" id="JAJFAZ020000006">
    <property type="protein sequence ID" value="KAI5321959.1"/>
    <property type="molecule type" value="Genomic_DNA"/>
</dbReference>
<sequence length="98" mass="10430">MGATTAREAWNTLKEEFQGNAKIGFVLIYSSVYAWVLRAMYSAEVWPGQKAKISTSLAPAQRKQLGQAAGPTSPGRPKGENRLGSSPSSGDVKTTSAQ</sequence>
<keyword evidence="3" id="KW-1185">Reference proteome</keyword>
<feature type="compositionally biased region" description="Polar residues" evidence="1">
    <location>
        <begin position="83"/>
        <end position="98"/>
    </location>
</feature>